<dbReference type="SUPFAM" id="SSF50199">
    <property type="entry name" value="Staphylococcal nuclease"/>
    <property type="match status" value="1"/>
</dbReference>
<reference evidence="3" key="1">
    <citation type="journal article" date="2017" name="J. Biotechnol.">
        <title>Complete genome sequence of Novosphingobium resinovorum SA1, a versatile xenobiotic-degrading bacterium capable of utilizing sulfanilic acid.</title>
        <authorList>
            <person name="Hegedus B."/>
            <person name="Kos P.B."/>
            <person name="Balint B."/>
            <person name="Maroti G."/>
            <person name="Gan H.M."/>
            <person name="Perei K."/>
            <person name="Rakhely G."/>
        </authorList>
    </citation>
    <scope>NUCLEOTIDE SEQUENCE [LARGE SCALE GENOMIC DNA]</scope>
    <source>
        <strain evidence="3">SA1</strain>
    </source>
</reference>
<proteinExistence type="predicted"/>
<dbReference type="InterPro" id="IPR002071">
    <property type="entry name" value="Thermonucl_AS"/>
</dbReference>
<dbReference type="PROSITE" id="PS50830">
    <property type="entry name" value="TNASE_3"/>
    <property type="match status" value="1"/>
</dbReference>
<feature type="domain" description="TNase-like" evidence="1">
    <location>
        <begin position="14"/>
        <end position="124"/>
    </location>
</feature>
<dbReference type="GO" id="GO:0004518">
    <property type="term" value="F:nuclease activity"/>
    <property type="evidence" value="ECO:0007669"/>
    <property type="project" value="InterPro"/>
</dbReference>
<protein>
    <submittedName>
        <fullName evidence="2">Nuclease</fullName>
    </submittedName>
</protein>
<dbReference type="AlphaFoldDB" id="A0A1D8ACL2"/>
<keyword evidence="2" id="KW-0614">Plasmid</keyword>
<dbReference type="KEGG" id="nre:BES08_24140"/>
<dbReference type="Proteomes" id="UP000094626">
    <property type="component" value="Plasmid pSA1"/>
</dbReference>
<keyword evidence="3" id="KW-1185">Reference proteome</keyword>
<evidence type="ECO:0000259" key="1">
    <source>
        <dbReference type="PROSITE" id="PS50830"/>
    </source>
</evidence>
<sequence length="124" mass="13729">MSLLLFAAAAGLCVANVHDGDTLTLCNREKVRIANIDAPELRDSPRCAPQQRQRFAGSRNPAWCDYGAGEQSREALRSLLANGRVTIERLGQDRYGRTLAQIYVGDQDAGEYLIARGLARPWRN</sequence>
<dbReference type="Pfam" id="PF00565">
    <property type="entry name" value="SNase"/>
    <property type="match status" value="1"/>
</dbReference>
<dbReference type="InterPro" id="IPR016071">
    <property type="entry name" value="Staphylococal_nuclease_OB-fold"/>
</dbReference>
<name>A0A1D8ACL2_9SPHN</name>
<dbReference type="GO" id="GO:0003676">
    <property type="term" value="F:nucleic acid binding"/>
    <property type="evidence" value="ECO:0007669"/>
    <property type="project" value="InterPro"/>
</dbReference>
<dbReference type="EMBL" id="CP017076">
    <property type="protein sequence ID" value="AOR79850.1"/>
    <property type="molecule type" value="Genomic_DNA"/>
</dbReference>
<accession>A0A1D8ACL2</accession>
<geneLocation type="plasmid" evidence="2 3">
    <name>pSA1</name>
</geneLocation>
<dbReference type="RefSeq" id="WP_069709538.1">
    <property type="nucleotide sequence ID" value="NZ_CP017076.1"/>
</dbReference>
<gene>
    <name evidence="2" type="ORF">BES08_24140</name>
</gene>
<dbReference type="Gene3D" id="2.40.50.90">
    <property type="match status" value="1"/>
</dbReference>
<dbReference type="OrthoDB" id="9805504at2"/>
<dbReference type="SMART" id="SM00318">
    <property type="entry name" value="SNc"/>
    <property type="match status" value="1"/>
</dbReference>
<evidence type="ECO:0000313" key="2">
    <source>
        <dbReference type="EMBL" id="AOR79850.1"/>
    </source>
</evidence>
<dbReference type="InterPro" id="IPR035437">
    <property type="entry name" value="SNase_OB-fold_sf"/>
</dbReference>
<evidence type="ECO:0000313" key="3">
    <source>
        <dbReference type="Proteomes" id="UP000094626"/>
    </source>
</evidence>
<dbReference type="PROSITE" id="PS01284">
    <property type="entry name" value="TNASE_2"/>
    <property type="match status" value="1"/>
</dbReference>
<organism evidence="2 3">
    <name type="scientific">Novosphingobium resinovorum</name>
    <dbReference type="NCBI Taxonomy" id="158500"/>
    <lineage>
        <taxon>Bacteria</taxon>
        <taxon>Pseudomonadati</taxon>
        <taxon>Pseudomonadota</taxon>
        <taxon>Alphaproteobacteria</taxon>
        <taxon>Sphingomonadales</taxon>
        <taxon>Sphingomonadaceae</taxon>
        <taxon>Novosphingobium</taxon>
    </lineage>
</organism>